<accession>A0AAD5IGH0</accession>
<organism evidence="2 3">
    <name type="scientific">Acer negundo</name>
    <name type="common">Box elder</name>
    <dbReference type="NCBI Taxonomy" id="4023"/>
    <lineage>
        <taxon>Eukaryota</taxon>
        <taxon>Viridiplantae</taxon>
        <taxon>Streptophyta</taxon>
        <taxon>Embryophyta</taxon>
        <taxon>Tracheophyta</taxon>
        <taxon>Spermatophyta</taxon>
        <taxon>Magnoliopsida</taxon>
        <taxon>eudicotyledons</taxon>
        <taxon>Gunneridae</taxon>
        <taxon>Pentapetalae</taxon>
        <taxon>rosids</taxon>
        <taxon>malvids</taxon>
        <taxon>Sapindales</taxon>
        <taxon>Sapindaceae</taxon>
        <taxon>Hippocastanoideae</taxon>
        <taxon>Acereae</taxon>
        <taxon>Acer</taxon>
    </lineage>
</organism>
<proteinExistence type="predicted"/>
<reference evidence="2" key="1">
    <citation type="journal article" date="2022" name="Plant J.">
        <title>Strategies of tolerance reflected in two North American maple genomes.</title>
        <authorList>
            <person name="McEvoy S.L."/>
            <person name="Sezen U.U."/>
            <person name="Trouern-Trend A."/>
            <person name="McMahon S.M."/>
            <person name="Schaberg P.G."/>
            <person name="Yang J."/>
            <person name="Wegrzyn J.L."/>
            <person name="Swenson N.G."/>
        </authorList>
    </citation>
    <scope>NUCLEOTIDE SEQUENCE</scope>
    <source>
        <strain evidence="2">91603</strain>
    </source>
</reference>
<feature type="region of interest" description="Disordered" evidence="1">
    <location>
        <begin position="1"/>
        <end position="22"/>
    </location>
</feature>
<reference evidence="2" key="2">
    <citation type="submission" date="2023-02" db="EMBL/GenBank/DDBJ databases">
        <authorList>
            <person name="Swenson N.G."/>
            <person name="Wegrzyn J.L."/>
            <person name="Mcevoy S.L."/>
        </authorList>
    </citation>
    <scope>NUCLEOTIDE SEQUENCE</scope>
    <source>
        <strain evidence="2">91603</strain>
        <tissue evidence="2">Leaf</tissue>
    </source>
</reference>
<feature type="compositionally biased region" description="Basic and acidic residues" evidence="1">
    <location>
        <begin position="55"/>
        <end position="77"/>
    </location>
</feature>
<dbReference type="AlphaFoldDB" id="A0AAD5IGH0"/>
<name>A0AAD5IGH0_ACENE</name>
<comment type="caution">
    <text evidence="2">The sequence shown here is derived from an EMBL/GenBank/DDBJ whole genome shotgun (WGS) entry which is preliminary data.</text>
</comment>
<sequence>MRLVSRGESETEPSGFESKQRSFSKFNRFKGECSKVRSLVKTVSNRLGDFIRSGPLDEDKDMSNKGMDLVDKARSDETSSDLSPDEMGSQMTHPMKTRGLKFTESQNGKEDYGVKDLHQRRFPWWSNRRMKGEKLFFTAAHNQRLFPAIEVTPSPPEFSEDTSEQNPVVVG</sequence>
<dbReference type="Proteomes" id="UP001064489">
    <property type="component" value="Chromosome 2"/>
</dbReference>
<dbReference type="EMBL" id="JAJSOW010000106">
    <property type="protein sequence ID" value="KAI9161807.1"/>
    <property type="molecule type" value="Genomic_DNA"/>
</dbReference>
<evidence type="ECO:0000256" key="1">
    <source>
        <dbReference type="SAM" id="MobiDB-lite"/>
    </source>
</evidence>
<protein>
    <submittedName>
        <fullName evidence="2">Uncharacterized protein</fullName>
    </submittedName>
</protein>
<feature type="region of interest" description="Disordered" evidence="1">
    <location>
        <begin position="49"/>
        <end position="107"/>
    </location>
</feature>
<gene>
    <name evidence="2" type="ORF">LWI28_020836</name>
</gene>
<evidence type="ECO:0000313" key="3">
    <source>
        <dbReference type="Proteomes" id="UP001064489"/>
    </source>
</evidence>
<keyword evidence="3" id="KW-1185">Reference proteome</keyword>
<evidence type="ECO:0000313" key="2">
    <source>
        <dbReference type="EMBL" id="KAI9161807.1"/>
    </source>
</evidence>
<feature type="region of interest" description="Disordered" evidence="1">
    <location>
        <begin position="151"/>
        <end position="171"/>
    </location>
</feature>